<dbReference type="Proteomes" id="UP001500974">
    <property type="component" value="Unassembled WGS sequence"/>
</dbReference>
<sequence length="235" mass="24113">MQLAGGGVQRRARARAAVVGLVFLGSALLSGCVEVPVSDPAPDSVPELAPQQELAAMPELPASELQTYGGDTAAFLTENRNTYCVITTEQGGIIDSPADPRLSGGQRDDAVLEVPAVYCELARYPEPAEVADDCHGTNLGFKGGTVLLTSSGVAYGGCRVGMTLMEAELGPGSDGGESPLARLPVLEDGLAVELNGFRCGSAGRGMVCVESETGHGFTASADAFEIIAPDEGAER</sequence>
<name>A0ABN3B0J8_9MICC</name>
<comment type="caution">
    <text evidence="1">The sequence shown here is derived from an EMBL/GenBank/DDBJ whole genome shotgun (WGS) entry which is preliminary data.</text>
</comment>
<gene>
    <name evidence="1" type="ORF">GCM10009784_28560</name>
</gene>
<keyword evidence="2" id="KW-1185">Reference proteome</keyword>
<accession>A0ABN3B0J8</accession>
<dbReference type="EMBL" id="BAAAON010000003">
    <property type="protein sequence ID" value="GAA2177529.1"/>
    <property type="molecule type" value="Genomic_DNA"/>
</dbReference>
<protein>
    <recommendedName>
        <fullName evidence="3">Lipoprotein</fullName>
    </recommendedName>
</protein>
<organism evidence="1 2">
    <name type="scientific">Arthrobacter parietis</name>
    <dbReference type="NCBI Taxonomy" id="271434"/>
    <lineage>
        <taxon>Bacteria</taxon>
        <taxon>Bacillati</taxon>
        <taxon>Actinomycetota</taxon>
        <taxon>Actinomycetes</taxon>
        <taxon>Micrococcales</taxon>
        <taxon>Micrococcaceae</taxon>
        <taxon>Arthrobacter</taxon>
    </lineage>
</organism>
<evidence type="ECO:0000313" key="1">
    <source>
        <dbReference type="EMBL" id="GAA2177529.1"/>
    </source>
</evidence>
<evidence type="ECO:0000313" key="2">
    <source>
        <dbReference type="Proteomes" id="UP001500974"/>
    </source>
</evidence>
<reference evidence="2" key="1">
    <citation type="journal article" date="2019" name="Int. J. Syst. Evol. Microbiol.">
        <title>The Global Catalogue of Microorganisms (GCM) 10K type strain sequencing project: providing services to taxonomists for standard genome sequencing and annotation.</title>
        <authorList>
            <consortium name="The Broad Institute Genomics Platform"/>
            <consortium name="The Broad Institute Genome Sequencing Center for Infectious Disease"/>
            <person name="Wu L."/>
            <person name="Ma J."/>
        </authorList>
    </citation>
    <scope>NUCLEOTIDE SEQUENCE [LARGE SCALE GENOMIC DNA]</scope>
    <source>
        <strain evidence="2">JCM 14917</strain>
    </source>
</reference>
<evidence type="ECO:0008006" key="3">
    <source>
        <dbReference type="Google" id="ProtNLM"/>
    </source>
</evidence>
<proteinExistence type="predicted"/>